<dbReference type="Pfam" id="PF13812">
    <property type="entry name" value="PPR_3"/>
    <property type="match status" value="1"/>
</dbReference>
<gene>
    <name evidence="4" type="ORF">SCLCIDRAFT_839895</name>
</gene>
<dbReference type="Pfam" id="PF01535">
    <property type="entry name" value="PPR"/>
    <property type="match status" value="2"/>
</dbReference>
<dbReference type="InterPro" id="IPR051222">
    <property type="entry name" value="PPR/CCM1_RNA-binding"/>
</dbReference>
<sequence>MEPVLVEQNSMLVVNSTPDTRSVLSIDILCTLTCVQGAGRAITQANTTTSHELGKDDDGEDTPPSSIKPRQPSSRPSRSLARRHSFSLPSGGRDHEQEASAGVLQTVQIHLRARHTFAPAEEQEQQPRKLEPPDTEGHPSNQPFEATVEDALTAKDVSRIAEIITQLADRDHQVQKTLRALEGRTRRRRLRARNPDDAASEAADSQQREELLAEDNFRRAMSIFDAACATHVQQGSYPPAQSLASRFPPSVYHTLLRSCSYHSSIDAAIRIYSFLEARVRLSRSQGKSFYPTTLVFYYLLSTYVNASDLDGAKEVFAEFNSLCARGEIGYLETGPTVRVWNKMMEAYFRAGQPAGALRLLETMMDAESTDKTSPEAKKAFIPSPASSTFTTIINGFCNPSPSTASGSPPQADITTALSWFNRLLLQPTAAPGSFVSTPEPTRPDQTTWNVMLDALSQASASDKSRLQDLNKLFDTLVECAPKDKLDVKSLRSMVLDANVRFLEQAVLPDDEELARSSLAFVAQQISPNKDILPYILHVAECSNNLTRLYPQFVRFGMAEQAWKIAKTLVAEESAVIGKSLTEDDKSAAKISSHLLTNIVPLALEAVVCSSQEPLSETVEVMQFTVSEGVAPTPLMAPYHLHAYIVAPKEAKRSLTTNDYETLLSCALMLPTQPSHNDLFQGCAYQSLAGLLQAINTADAINQVTRVSDRVLTAVAEALYATDDGEIVDLLFGDLPHAQRFNHRSPSPATPSVVMSPPPAQVIIDSELSRHVDEWSPTHRSLTVHDGYARLQSALSADPTRYPHPIVLGRLINGLGRTHDIPALESVYSIAQQVLFSPYFFANPAWQTEAWFQIEDQMIVAHAHAGDMETAYMHRDRITAAGGVPSPDAFGSLIECMRDTTDDTSNALDLFMDSMSLGIKPNVYLYNTIISKLAKARKADHALVLFRQMKDNKLRPSSITYGAVIAACARVGDHQTAEQLFEEMASQPNFRPRIPPYNTMMQMYTHTKPDRERVLHYYDLMLKAGIKPSAHTYKLLIDAYGTIEPINIEAMEKTFKQIESSAEVALQGTHWSALINAYGCVCKDLDKAISIFESISSRSSSRRGASATLPDAVTYESLINVLVTHKRMDLVPSYLARLQATGVHMTAYIANLLIKGYAATGDIEEARRVFESLEDPPSGVAAPNNHVPHNSASGSPVLSSGPSYREPSTWEAMFRAELGSGNRDLAVALLHRLQERYVSAR</sequence>
<protein>
    <submittedName>
        <fullName evidence="4">Uncharacterized protein</fullName>
    </submittedName>
</protein>
<feature type="region of interest" description="Disordered" evidence="3">
    <location>
        <begin position="45"/>
        <end position="100"/>
    </location>
</feature>
<feature type="repeat" description="PPR" evidence="2">
    <location>
        <begin position="336"/>
        <end position="366"/>
    </location>
</feature>
<dbReference type="InterPro" id="IPR002885">
    <property type="entry name" value="PPR_rpt"/>
</dbReference>
<feature type="repeat" description="PPR" evidence="2">
    <location>
        <begin position="956"/>
        <end position="986"/>
    </location>
</feature>
<feature type="compositionally biased region" description="Basic and acidic residues" evidence="3">
    <location>
        <begin position="125"/>
        <end position="137"/>
    </location>
</feature>
<feature type="region of interest" description="Disordered" evidence="3">
    <location>
        <begin position="117"/>
        <end position="143"/>
    </location>
</feature>
<dbReference type="HOGENOM" id="CLU_002074_1_0_1"/>
<evidence type="ECO:0000256" key="2">
    <source>
        <dbReference type="PROSITE-ProRule" id="PRU00708"/>
    </source>
</evidence>
<dbReference type="Proteomes" id="UP000053989">
    <property type="component" value="Unassembled WGS sequence"/>
</dbReference>
<dbReference type="PROSITE" id="PS51375">
    <property type="entry name" value="PPR"/>
    <property type="match status" value="3"/>
</dbReference>
<feature type="region of interest" description="Disordered" evidence="3">
    <location>
        <begin position="185"/>
        <end position="209"/>
    </location>
</feature>
<dbReference type="EMBL" id="KN822044">
    <property type="protein sequence ID" value="KIM62241.1"/>
    <property type="molecule type" value="Genomic_DNA"/>
</dbReference>
<evidence type="ECO:0000313" key="4">
    <source>
        <dbReference type="EMBL" id="KIM62241.1"/>
    </source>
</evidence>
<dbReference type="NCBIfam" id="TIGR00756">
    <property type="entry name" value="PPR"/>
    <property type="match status" value="3"/>
</dbReference>
<dbReference type="PANTHER" id="PTHR47942">
    <property type="entry name" value="TETRATRICOPEPTIDE REPEAT (TPR)-LIKE SUPERFAMILY PROTEIN-RELATED"/>
    <property type="match status" value="1"/>
</dbReference>
<organism evidence="4 5">
    <name type="scientific">Scleroderma citrinum Foug A</name>
    <dbReference type="NCBI Taxonomy" id="1036808"/>
    <lineage>
        <taxon>Eukaryota</taxon>
        <taxon>Fungi</taxon>
        <taxon>Dikarya</taxon>
        <taxon>Basidiomycota</taxon>
        <taxon>Agaricomycotina</taxon>
        <taxon>Agaricomycetes</taxon>
        <taxon>Agaricomycetidae</taxon>
        <taxon>Boletales</taxon>
        <taxon>Sclerodermatineae</taxon>
        <taxon>Sclerodermataceae</taxon>
        <taxon>Scleroderma</taxon>
    </lineage>
</organism>
<feature type="region of interest" description="Disordered" evidence="3">
    <location>
        <begin position="1173"/>
        <end position="1203"/>
    </location>
</feature>
<dbReference type="STRING" id="1036808.A0A0C3E2F2"/>
<dbReference type="OrthoDB" id="411857at2759"/>
<accession>A0A0C3E2F2</accession>
<keyword evidence="1" id="KW-0677">Repeat</keyword>
<reference evidence="4 5" key="1">
    <citation type="submission" date="2014-04" db="EMBL/GenBank/DDBJ databases">
        <authorList>
            <consortium name="DOE Joint Genome Institute"/>
            <person name="Kuo A."/>
            <person name="Kohler A."/>
            <person name="Nagy L.G."/>
            <person name="Floudas D."/>
            <person name="Copeland A."/>
            <person name="Barry K.W."/>
            <person name="Cichocki N."/>
            <person name="Veneault-Fourrey C."/>
            <person name="LaButti K."/>
            <person name="Lindquist E.A."/>
            <person name="Lipzen A."/>
            <person name="Lundell T."/>
            <person name="Morin E."/>
            <person name="Murat C."/>
            <person name="Sun H."/>
            <person name="Tunlid A."/>
            <person name="Henrissat B."/>
            <person name="Grigoriev I.V."/>
            <person name="Hibbett D.S."/>
            <person name="Martin F."/>
            <person name="Nordberg H.P."/>
            <person name="Cantor M.N."/>
            <person name="Hua S.X."/>
        </authorList>
    </citation>
    <scope>NUCLEOTIDE SEQUENCE [LARGE SCALE GENOMIC DNA]</scope>
    <source>
        <strain evidence="4 5">Foug A</strain>
    </source>
</reference>
<dbReference type="PANTHER" id="PTHR47942:SF63">
    <property type="entry name" value="PENTATRICOPEPTIDE REPEAT-CONTAINING PROTEIN"/>
    <property type="match status" value="1"/>
</dbReference>
<evidence type="ECO:0000256" key="1">
    <source>
        <dbReference type="ARBA" id="ARBA00022737"/>
    </source>
</evidence>
<name>A0A0C3E2F2_9AGAM</name>
<evidence type="ECO:0000313" key="5">
    <source>
        <dbReference type="Proteomes" id="UP000053989"/>
    </source>
</evidence>
<feature type="compositionally biased region" description="Polar residues" evidence="3">
    <location>
        <begin position="1186"/>
        <end position="1201"/>
    </location>
</feature>
<dbReference type="InterPro" id="IPR011990">
    <property type="entry name" value="TPR-like_helical_dom_sf"/>
</dbReference>
<feature type="compositionally biased region" description="Low complexity" evidence="3">
    <location>
        <begin position="63"/>
        <end position="79"/>
    </location>
</feature>
<evidence type="ECO:0000256" key="3">
    <source>
        <dbReference type="SAM" id="MobiDB-lite"/>
    </source>
</evidence>
<reference evidence="5" key="2">
    <citation type="submission" date="2015-01" db="EMBL/GenBank/DDBJ databases">
        <title>Evolutionary Origins and Diversification of the Mycorrhizal Mutualists.</title>
        <authorList>
            <consortium name="DOE Joint Genome Institute"/>
            <consortium name="Mycorrhizal Genomics Consortium"/>
            <person name="Kohler A."/>
            <person name="Kuo A."/>
            <person name="Nagy L.G."/>
            <person name="Floudas D."/>
            <person name="Copeland A."/>
            <person name="Barry K.W."/>
            <person name="Cichocki N."/>
            <person name="Veneault-Fourrey C."/>
            <person name="LaButti K."/>
            <person name="Lindquist E.A."/>
            <person name="Lipzen A."/>
            <person name="Lundell T."/>
            <person name="Morin E."/>
            <person name="Murat C."/>
            <person name="Riley R."/>
            <person name="Ohm R."/>
            <person name="Sun H."/>
            <person name="Tunlid A."/>
            <person name="Henrissat B."/>
            <person name="Grigoriev I.V."/>
            <person name="Hibbett D.S."/>
            <person name="Martin F."/>
        </authorList>
    </citation>
    <scope>NUCLEOTIDE SEQUENCE [LARGE SCALE GENOMIC DNA]</scope>
    <source>
        <strain evidence="5">Foug A</strain>
    </source>
</reference>
<dbReference type="AlphaFoldDB" id="A0A0C3E2F2"/>
<proteinExistence type="predicted"/>
<dbReference type="InParanoid" id="A0A0C3E2F2"/>
<keyword evidence="5" id="KW-1185">Reference proteome</keyword>
<dbReference type="Gene3D" id="1.25.40.10">
    <property type="entry name" value="Tetratricopeptide repeat domain"/>
    <property type="match status" value="3"/>
</dbReference>
<feature type="repeat" description="PPR" evidence="2">
    <location>
        <begin position="921"/>
        <end position="955"/>
    </location>
</feature>
<dbReference type="Pfam" id="PF13041">
    <property type="entry name" value="PPR_2"/>
    <property type="match status" value="1"/>
</dbReference>